<dbReference type="GO" id="GO:0016758">
    <property type="term" value="F:hexosyltransferase activity"/>
    <property type="evidence" value="ECO:0007669"/>
    <property type="project" value="UniProtKB-ARBA"/>
</dbReference>
<gene>
    <name evidence="2" type="ORF">E2650_04225</name>
</gene>
<dbReference type="InterPro" id="IPR001173">
    <property type="entry name" value="Glyco_trans_2-like"/>
</dbReference>
<dbReference type="Pfam" id="PF00535">
    <property type="entry name" value="Glycos_transf_2"/>
    <property type="match status" value="1"/>
</dbReference>
<sequence>MRQEENIKKKIHISICIITFNHELYIQKCLDSVFSQKFDGEFEVIIRDDASSDSTLSILKSYKEKYSERLVLLNSEMNFGMNRNLLTVLSKASGDYIAICEGDDFWVSENKLQIQYNALIENLDCSFSVHPCIMHAGEHYNDRIGFLKSDCNYKFDVSAILSSLSQFAPTSSYMLKREVIKFLPDWFESAVVGDLFLELYSQKVGSGLYIPFILSAYRTFSIGSWTDINRGKDYSLLRKRLEMLIKNTTDAQQDFVGYESLFARRVSSLQADIARLHLNEGSYNDFTRVIAESWQSFPGSALTQSVLYYFRFCGPILGFVFKAKAYLYKKFRVK</sequence>
<reference evidence="2" key="1">
    <citation type="journal article" date="2019" name="Int J Environ Res Public Health">
        <title>Characterization of Chromosome-Mediated BlaOXA-894 in Shewanella xiamenensis Isolated from Pig Wastewater.</title>
        <authorList>
            <person name="Zou H."/>
            <person name="Zhou Z."/>
            <person name="Xia H."/>
            <person name="Zhao Q."/>
            <person name="Li X."/>
        </authorList>
    </citation>
    <scope>NUCLEOTIDE SEQUENCE</scope>
    <source>
        <strain evidence="2">2015oxa</strain>
    </source>
</reference>
<evidence type="ECO:0000259" key="1">
    <source>
        <dbReference type="Pfam" id="PF00535"/>
    </source>
</evidence>
<dbReference type="RefSeq" id="WP_279254726.1">
    <property type="nucleotide sequence ID" value="NZ_SUNE01000002.1"/>
</dbReference>
<dbReference type="InterPro" id="IPR029044">
    <property type="entry name" value="Nucleotide-diphossugar_trans"/>
</dbReference>
<accession>A0AAW6QTV7</accession>
<dbReference type="PANTHER" id="PTHR22916">
    <property type="entry name" value="GLYCOSYLTRANSFERASE"/>
    <property type="match status" value="1"/>
</dbReference>
<comment type="caution">
    <text evidence="2">The sequence shown here is derived from an EMBL/GenBank/DDBJ whole genome shotgun (WGS) entry which is preliminary data.</text>
</comment>
<dbReference type="Gene3D" id="3.90.550.10">
    <property type="entry name" value="Spore Coat Polysaccharide Biosynthesis Protein SpsA, Chain A"/>
    <property type="match status" value="1"/>
</dbReference>
<evidence type="ECO:0000313" key="2">
    <source>
        <dbReference type="EMBL" id="MDG5899118.1"/>
    </source>
</evidence>
<name>A0AAW6QTV7_9GAMM</name>
<dbReference type="PANTHER" id="PTHR22916:SF3">
    <property type="entry name" value="UDP-GLCNAC:BETAGAL BETA-1,3-N-ACETYLGLUCOSAMINYLTRANSFERASE-LIKE PROTEIN 1"/>
    <property type="match status" value="1"/>
</dbReference>
<feature type="domain" description="Glycosyltransferase 2-like" evidence="1">
    <location>
        <begin position="14"/>
        <end position="149"/>
    </location>
</feature>
<organism evidence="2">
    <name type="scientific">Shewanella xiamenensis</name>
    <dbReference type="NCBI Taxonomy" id="332186"/>
    <lineage>
        <taxon>Bacteria</taxon>
        <taxon>Pseudomonadati</taxon>
        <taxon>Pseudomonadota</taxon>
        <taxon>Gammaproteobacteria</taxon>
        <taxon>Alteromonadales</taxon>
        <taxon>Shewanellaceae</taxon>
        <taxon>Shewanella</taxon>
    </lineage>
</organism>
<dbReference type="AlphaFoldDB" id="A0AAW6QTV7"/>
<proteinExistence type="predicted"/>
<dbReference type="EMBL" id="SUNE01000002">
    <property type="protein sequence ID" value="MDG5899118.1"/>
    <property type="molecule type" value="Genomic_DNA"/>
</dbReference>
<reference evidence="2" key="2">
    <citation type="submission" date="2019-04" db="EMBL/GenBank/DDBJ databases">
        <authorList>
            <person name="Zou H."/>
        </authorList>
    </citation>
    <scope>NUCLEOTIDE SEQUENCE</scope>
    <source>
        <strain evidence="2">2015oxa</strain>
    </source>
</reference>
<dbReference type="Proteomes" id="UP001152518">
    <property type="component" value="Unassembled WGS sequence"/>
</dbReference>
<protein>
    <submittedName>
        <fullName evidence="2">Glycosyltransferase</fullName>
    </submittedName>
</protein>
<dbReference type="SUPFAM" id="SSF53448">
    <property type="entry name" value="Nucleotide-diphospho-sugar transferases"/>
    <property type="match status" value="1"/>
</dbReference>